<dbReference type="SMART" id="SM00521">
    <property type="entry name" value="CBF"/>
    <property type="match status" value="1"/>
</dbReference>
<evidence type="ECO:0000256" key="2">
    <source>
        <dbReference type="ARBA" id="ARBA00023015"/>
    </source>
</evidence>
<dbReference type="InterPro" id="IPR001289">
    <property type="entry name" value="NFYA"/>
</dbReference>
<comment type="subunit">
    <text evidence="6">Heterotrimer.</text>
</comment>
<protein>
    <recommendedName>
        <fullName evidence="6">Transcriptional activator HAP2</fullName>
    </recommendedName>
</protein>
<sequence length="373" mass="40155">MMETYASYQQPHHNPHNHAGPHMQNAYTTSPQSAGTGGSITSPNQQTQMHPPQHQQSPIIQTQGHPYPQQGAPNSAGHQVHQAPMGYPPAGYGVPAGMHPQQSYMSASQAAAMATAAASGQPYYPIPGQGIPMNDPSQSPRMGGPPQQKVDNRNPRSPQAVPAGMGGPQLSSQVQMAQQRQMPPRRMSQSINSPAMQHPQPVMNHQRPPPPAQMAQQAPIQHHQQSPEIVAGGAEESPLYVNAKQFHRILKRRMARQKLEEALRLTSKGRKPYLHESRHNHAMRRPRGPGGRFLTAEEVAQMEKGQGLDGGEDGDKENLNTPAKTSQSAQGGSAGKRKAAGSSGKPNKKAKTGAVKLNSSEEDEDEDDADDDG</sequence>
<keyword evidence="4 6" id="KW-0804">Transcription</keyword>
<dbReference type="OrthoDB" id="1097733at2759"/>
<dbReference type="Gene3D" id="6.10.250.2430">
    <property type="match status" value="1"/>
</dbReference>
<evidence type="ECO:0000313" key="9">
    <source>
        <dbReference type="Proteomes" id="UP000800041"/>
    </source>
</evidence>
<evidence type="ECO:0000256" key="4">
    <source>
        <dbReference type="ARBA" id="ARBA00023163"/>
    </source>
</evidence>
<dbReference type="Pfam" id="PF02045">
    <property type="entry name" value="CBFB_NFYA"/>
    <property type="match status" value="1"/>
</dbReference>
<feature type="region of interest" description="Disordered" evidence="7">
    <location>
        <begin position="261"/>
        <end position="373"/>
    </location>
</feature>
<comment type="similarity">
    <text evidence="6">Belongs to the NFYA/HAP2 subunit family.</text>
</comment>
<dbReference type="PRINTS" id="PR00616">
    <property type="entry name" value="CCAATSUBUNTB"/>
</dbReference>
<feature type="compositionally biased region" description="Acidic residues" evidence="7">
    <location>
        <begin position="360"/>
        <end position="373"/>
    </location>
</feature>
<accession>A0A6G1GYX1</accession>
<evidence type="ECO:0000256" key="1">
    <source>
        <dbReference type="ARBA" id="ARBA00004123"/>
    </source>
</evidence>
<keyword evidence="2 6" id="KW-0805">Transcription regulation</keyword>
<feature type="compositionally biased region" description="Low complexity" evidence="7">
    <location>
        <begin position="45"/>
        <end position="63"/>
    </location>
</feature>
<proteinExistence type="inferred from homology"/>
<dbReference type="GO" id="GO:0003677">
    <property type="term" value="F:DNA binding"/>
    <property type="evidence" value="ECO:0007669"/>
    <property type="project" value="UniProtKB-KW"/>
</dbReference>
<keyword evidence="9" id="KW-1185">Reference proteome</keyword>
<comment type="subcellular location">
    <subcellularLocation>
        <location evidence="1 6">Nucleus</location>
    </subcellularLocation>
</comment>
<dbReference type="EMBL" id="ML977158">
    <property type="protein sequence ID" value="KAF1986163.1"/>
    <property type="molecule type" value="Genomic_DNA"/>
</dbReference>
<dbReference type="PANTHER" id="PTHR12632">
    <property type="entry name" value="TRANSCRIPTION FACTOR NF-Y ALPHA-RELATED"/>
    <property type="match status" value="1"/>
</dbReference>
<evidence type="ECO:0000256" key="6">
    <source>
        <dbReference type="RuleBase" id="RU367155"/>
    </source>
</evidence>
<name>A0A6G1GYX1_9PEZI</name>
<reference evidence="8" key="1">
    <citation type="journal article" date="2020" name="Stud. Mycol.">
        <title>101 Dothideomycetes genomes: a test case for predicting lifestyles and emergence of pathogens.</title>
        <authorList>
            <person name="Haridas S."/>
            <person name="Albert R."/>
            <person name="Binder M."/>
            <person name="Bloem J."/>
            <person name="Labutti K."/>
            <person name="Salamov A."/>
            <person name="Andreopoulos B."/>
            <person name="Baker S."/>
            <person name="Barry K."/>
            <person name="Bills G."/>
            <person name="Bluhm B."/>
            <person name="Cannon C."/>
            <person name="Castanera R."/>
            <person name="Culley D."/>
            <person name="Daum C."/>
            <person name="Ezra D."/>
            <person name="Gonzalez J."/>
            <person name="Henrissat B."/>
            <person name="Kuo A."/>
            <person name="Liang C."/>
            <person name="Lipzen A."/>
            <person name="Lutzoni F."/>
            <person name="Magnuson J."/>
            <person name="Mondo S."/>
            <person name="Nolan M."/>
            <person name="Ohm R."/>
            <person name="Pangilinan J."/>
            <person name="Park H.-J."/>
            <person name="Ramirez L."/>
            <person name="Alfaro M."/>
            <person name="Sun H."/>
            <person name="Tritt A."/>
            <person name="Yoshinaga Y."/>
            <person name="Zwiers L.-H."/>
            <person name="Turgeon B."/>
            <person name="Goodwin S."/>
            <person name="Spatafora J."/>
            <person name="Crous P."/>
            <person name="Grigoriev I."/>
        </authorList>
    </citation>
    <scope>NUCLEOTIDE SEQUENCE</scope>
    <source>
        <strain evidence="8">CBS 113979</strain>
    </source>
</reference>
<comment type="function">
    <text evidence="6">Component of the sequence-specific heterotrimeric transcription factor (NF-Y) which specifically recognizes a 5'-CCAAT-3' box motif found in the promoters of its target genes.</text>
</comment>
<dbReference type="GO" id="GO:0003700">
    <property type="term" value="F:DNA-binding transcription factor activity"/>
    <property type="evidence" value="ECO:0007669"/>
    <property type="project" value="UniProtKB-UniRule"/>
</dbReference>
<evidence type="ECO:0000313" key="8">
    <source>
        <dbReference type="EMBL" id="KAF1986163.1"/>
    </source>
</evidence>
<organism evidence="8 9">
    <name type="scientific">Aulographum hederae CBS 113979</name>
    <dbReference type="NCBI Taxonomy" id="1176131"/>
    <lineage>
        <taxon>Eukaryota</taxon>
        <taxon>Fungi</taxon>
        <taxon>Dikarya</taxon>
        <taxon>Ascomycota</taxon>
        <taxon>Pezizomycotina</taxon>
        <taxon>Dothideomycetes</taxon>
        <taxon>Pleosporomycetidae</taxon>
        <taxon>Aulographales</taxon>
        <taxon>Aulographaceae</taxon>
    </lineage>
</organism>
<dbReference type="AlphaFoldDB" id="A0A6G1GYX1"/>
<keyword evidence="5 6" id="KW-0539">Nucleus</keyword>
<dbReference type="Proteomes" id="UP000800041">
    <property type="component" value="Unassembled WGS sequence"/>
</dbReference>
<dbReference type="GO" id="GO:0005634">
    <property type="term" value="C:nucleus"/>
    <property type="evidence" value="ECO:0007669"/>
    <property type="project" value="UniProtKB-SubCell"/>
</dbReference>
<feature type="region of interest" description="Disordered" evidence="7">
    <location>
        <begin position="125"/>
        <end position="226"/>
    </location>
</feature>
<feature type="compositionally biased region" description="Polar residues" evidence="7">
    <location>
        <begin position="25"/>
        <end position="44"/>
    </location>
</feature>
<feature type="compositionally biased region" description="Low complexity" evidence="7">
    <location>
        <begin position="213"/>
        <end position="226"/>
    </location>
</feature>
<evidence type="ECO:0000256" key="5">
    <source>
        <dbReference type="ARBA" id="ARBA00023242"/>
    </source>
</evidence>
<gene>
    <name evidence="8" type="ORF">K402DRAFT_91110</name>
</gene>
<dbReference type="PROSITE" id="PS51152">
    <property type="entry name" value="NFYA_HAP2_2"/>
    <property type="match status" value="1"/>
</dbReference>
<feature type="region of interest" description="Disordered" evidence="7">
    <location>
        <begin position="1"/>
        <end position="87"/>
    </location>
</feature>
<feature type="compositionally biased region" description="Low complexity" evidence="7">
    <location>
        <begin position="168"/>
        <end position="189"/>
    </location>
</feature>
<keyword evidence="3 6" id="KW-0238">DNA-binding</keyword>
<evidence type="ECO:0000256" key="7">
    <source>
        <dbReference type="SAM" id="MobiDB-lite"/>
    </source>
</evidence>
<evidence type="ECO:0000256" key="3">
    <source>
        <dbReference type="ARBA" id="ARBA00023125"/>
    </source>
</evidence>